<dbReference type="GO" id="GO:0004559">
    <property type="term" value="F:alpha-mannosidase activity"/>
    <property type="evidence" value="ECO:0007669"/>
    <property type="project" value="UniProtKB-EC"/>
</dbReference>
<evidence type="ECO:0000256" key="8">
    <source>
        <dbReference type="ARBA" id="ARBA00023157"/>
    </source>
</evidence>
<dbReference type="Gene3D" id="2.60.40.1360">
    <property type="match status" value="1"/>
</dbReference>
<dbReference type="InterPro" id="IPR015341">
    <property type="entry name" value="Glyco_hydro_38_cen"/>
</dbReference>
<evidence type="ECO:0000256" key="4">
    <source>
        <dbReference type="ARBA" id="ARBA00022723"/>
    </source>
</evidence>
<dbReference type="InterPro" id="IPR028995">
    <property type="entry name" value="Glyco_hydro_57/38_cen_sf"/>
</dbReference>
<evidence type="ECO:0000256" key="10">
    <source>
        <dbReference type="ARBA" id="ARBA00023295"/>
    </source>
</evidence>
<dbReference type="FunFam" id="1.20.1270.50:FF:000002">
    <property type="entry name" value="Alpha-mannosidase"/>
    <property type="match status" value="1"/>
</dbReference>
<evidence type="ECO:0000256" key="11">
    <source>
        <dbReference type="RuleBase" id="RU361199"/>
    </source>
</evidence>
<dbReference type="InterPro" id="IPR050843">
    <property type="entry name" value="Glycosyl_Hydrlase_38"/>
</dbReference>
<dbReference type="Pfam" id="PF21260">
    <property type="entry name" value="Laman-like_dom"/>
    <property type="match status" value="1"/>
</dbReference>
<dbReference type="Pfam" id="PF09261">
    <property type="entry name" value="Alpha-mann_mid"/>
    <property type="match status" value="1"/>
</dbReference>
<evidence type="ECO:0000256" key="1">
    <source>
        <dbReference type="ARBA" id="ARBA00000365"/>
    </source>
</evidence>
<comment type="cofactor">
    <cofactor evidence="11">
        <name>Zn(2+)</name>
        <dbReference type="ChEBI" id="CHEBI:29105"/>
    </cofactor>
    <text evidence="11">Binds 1 zinc ion per subunit.</text>
</comment>
<gene>
    <name evidence="14" type="primary">LOC107264999</name>
</gene>
<feature type="signal peptide" evidence="11">
    <location>
        <begin position="1"/>
        <end position="24"/>
    </location>
</feature>
<dbReference type="FunFam" id="1.20.1270.50:FF:000003">
    <property type="entry name" value="Alpha-mannosidase"/>
    <property type="match status" value="1"/>
</dbReference>
<dbReference type="GO" id="GO:0005764">
    <property type="term" value="C:lysosome"/>
    <property type="evidence" value="ECO:0007669"/>
    <property type="project" value="TreeGrafter"/>
</dbReference>
<dbReference type="Proteomes" id="UP000694920">
    <property type="component" value="Unplaced"/>
</dbReference>
<dbReference type="RefSeq" id="XP_015589368.1">
    <property type="nucleotide sequence ID" value="XM_015733882.2"/>
</dbReference>
<evidence type="ECO:0000256" key="3">
    <source>
        <dbReference type="ARBA" id="ARBA00012752"/>
    </source>
</evidence>
<dbReference type="PANTHER" id="PTHR11607:SF3">
    <property type="entry name" value="LYSOSOMAL ALPHA-MANNOSIDASE"/>
    <property type="match status" value="1"/>
</dbReference>
<accession>A0AAJ7BM41</accession>
<dbReference type="Gene3D" id="3.20.110.10">
    <property type="entry name" value="Glycoside hydrolase 38, N terminal domain"/>
    <property type="match status" value="1"/>
</dbReference>
<dbReference type="CTD" id="34437"/>
<dbReference type="KEGG" id="ccin:107264999"/>
<dbReference type="Gene3D" id="2.70.98.30">
    <property type="entry name" value="Golgi alpha-mannosidase II, domain 4"/>
    <property type="match status" value="1"/>
</dbReference>
<dbReference type="GO" id="GO:0046872">
    <property type="term" value="F:metal ion binding"/>
    <property type="evidence" value="ECO:0007669"/>
    <property type="project" value="UniProtKB-KW"/>
</dbReference>
<reference evidence="14" key="1">
    <citation type="submission" date="2025-08" db="UniProtKB">
        <authorList>
            <consortium name="RefSeq"/>
        </authorList>
    </citation>
    <scope>IDENTIFICATION</scope>
</reference>
<dbReference type="AlphaFoldDB" id="A0AAJ7BM41"/>
<dbReference type="EC" id="3.2.1.-" evidence="11"/>
<dbReference type="SMART" id="SM00872">
    <property type="entry name" value="Alpha-mann_mid"/>
    <property type="match status" value="1"/>
</dbReference>
<name>A0AAJ7BM41_CEPCN</name>
<evidence type="ECO:0000256" key="9">
    <source>
        <dbReference type="ARBA" id="ARBA00023180"/>
    </source>
</evidence>
<dbReference type="Pfam" id="PF07748">
    <property type="entry name" value="Glyco_hydro_38C"/>
    <property type="match status" value="1"/>
</dbReference>
<proteinExistence type="inferred from homology"/>
<dbReference type="InterPro" id="IPR011330">
    <property type="entry name" value="Glyco_hydro/deAcase_b/a-brl"/>
</dbReference>
<dbReference type="GO" id="GO:0030246">
    <property type="term" value="F:carbohydrate binding"/>
    <property type="evidence" value="ECO:0007669"/>
    <property type="project" value="InterPro"/>
</dbReference>
<evidence type="ECO:0000256" key="6">
    <source>
        <dbReference type="ARBA" id="ARBA00022801"/>
    </source>
</evidence>
<dbReference type="InterPro" id="IPR011682">
    <property type="entry name" value="Glyco_hydro_38_C"/>
</dbReference>
<evidence type="ECO:0000256" key="2">
    <source>
        <dbReference type="ARBA" id="ARBA00009792"/>
    </source>
</evidence>
<evidence type="ECO:0000313" key="13">
    <source>
        <dbReference type="Proteomes" id="UP000694920"/>
    </source>
</evidence>
<keyword evidence="6 11" id="KW-0378">Hydrolase</keyword>
<dbReference type="InterPro" id="IPR037094">
    <property type="entry name" value="Glyco_hydro_38_cen_sf"/>
</dbReference>
<evidence type="ECO:0000259" key="12">
    <source>
        <dbReference type="SMART" id="SM00872"/>
    </source>
</evidence>
<keyword evidence="8" id="KW-1015">Disulfide bond</keyword>
<dbReference type="InterPro" id="IPR013780">
    <property type="entry name" value="Glyco_hydro_b"/>
</dbReference>
<dbReference type="FunFam" id="2.60.40.1180:FF:000018">
    <property type="entry name" value="Alpha-mannosidase"/>
    <property type="match status" value="1"/>
</dbReference>
<dbReference type="SUPFAM" id="SSF74650">
    <property type="entry name" value="Galactose mutarotase-like"/>
    <property type="match status" value="1"/>
</dbReference>
<dbReference type="FunFam" id="3.20.110.10:FF:000001">
    <property type="entry name" value="Alpha-mannosidase"/>
    <property type="match status" value="1"/>
</dbReference>
<dbReference type="SUPFAM" id="SSF88688">
    <property type="entry name" value="Families 57/38 glycoside transferase middle domain"/>
    <property type="match status" value="1"/>
</dbReference>
<feature type="domain" description="Glycoside hydrolase family 38 central" evidence="12">
    <location>
        <begin position="370"/>
        <end position="444"/>
    </location>
</feature>
<protein>
    <recommendedName>
        <fullName evidence="3 11">Alpha-mannosidase</fullName>
        <ecNumber evidence="11">3.2.1.-</ecNumber>
    </recommendedName>
</protein>
<dbReference type="InterPro" id="IPR011013">
    <property type="entry name" value="Gal_mutarotase_sf_dom"/>
</dbReference>
<dbReference type="InterPro" id="IPR048534">
    <property type="entry name" value="Man2a1-like_dom"/>
</dbReference>
<sequence>MKPNIISFLLGVLFIQIFLHENSARVQRKRKEKTPTCGYQTCPKVDSEKLNIHLVPHTHDDVGWLKTVDQYYFGSRSSVQKAGVQYILDTVVQELLKDPSRRFIYVETAFLWKWWSNQDETVRDQVRSLINQGRLEIISGGWSMNDEAVTHYNSIIDQFSWGLRRLNDTFGSCARPHIGWQIDPFGHSREQASIFAQMGFDGLFFGRLDYQDKTKRLNDKTAEFIWKASPNLGEKADLFTNVLYNNYSPPPGFCFDVLCDDEPMIDDPESPDNNIDTRVVLFLAFAQIQARFYKTNNIILTMGEDFNYQNAEMWFVNLDKLIRYTTERNGSTVNVFYSTPSCYLKAVNDLNLTWPTKTDDFFPYASDPNAYWTGYFTSRPTIKFFERIGNNFLQVCKQLSVLANLQSVDKNLEEFREAMGIMQHHDAVTGTEKQKVANDYARILYKNMYQGDDIVSSSLSKWILKNKNENSSPVQFHSCLELNISSCTYTEENTNFVVTLYNPQSQPVTTYVRLPVQGQSYSVKDSTGTEQKTQIVPIPTPVINIPGRKSKATVELVFAAIKIPALGYQSYYISENNAAQHVHLSHATINSSMDSALFNITVNGNGNVIVQDKHQDIEYTQSFHYYEGAEGNNKVFLNRSSGAYIFRPKTSDIKNLTNTGSHKIYKGPLVDEMHITINDWISQVVRVYNKENFLEFNWLVGPIPVGEHIGKEVITKYSSNLKTNKIFYTDSNGREMIKRIRDFRPTWDVKIAEPVSGNYYPVTSKIFINDKKRSLKLSVLTDRSEGGTSLRDGEIELMVHRRLLSDDAFGVGEPLNEEAFGTGLETRGQHYVIGGRASDVSSIVLKEKKLAQKLALRPWTFITPVEDITFEQWSDAYNMEYSGISKAIPANIHILTLEPWKSNSILLRLEHIFEIGEDPRYSQPTEINIQDLFSTFRIVSVRETTLGGNQWISELNRLKWNVESNNIINNQSNYVQEINQDGAINVLLKPMEIRTFIVEVAAK</sequence>
<dbReference type="CDD" id="cd10810">
    <property type="entry name" value="GH38N_AMII_LAM_like"/>
    <property type="match status" value="1"/>
</dbReference>
<dbReference type="InterPro" id="IPR000602">
    <property type="entry name" value="Glyco_hydro_38_N"/>
</dbReference>
<evidence type="ECO:0000256" key="7">
    <source>
        <dbReference type="ARBA" id="ARBA00022833"/>
    </source>
</evidence>
<keyword evidence="4 11" id="KW-0479">Metal-binding</keyword>
<dbReference type="Pfam" id="PF01074">
    <property type="entry name" value="Glyco_hydro_38N"/>
    <property type="match status" value="1"/>
</dbReference>
<dbReference type="GeneID" id="107264999"/>
<comment type="catalytic activity">
    <reaction evidence="1">
        <text>Hydrolysis of terminal, non-reducing alpha-D-mannose residues in alpha-D-mannosides.</text>
        <dbReference type="EC" id="3.2.1.24"/>
    </reaction>
</comment>
<dbReference type="InterPro" id="IPR027291">
    <property type="entry name" value="Glyco_hydro_38_N_sf"/>
</dbReference>
<dbReference type="PANTHER" id="PTHR11607">
    <property type="entry name" value="ALPHA-MANNOSIDASE"/>
    <property type="match status" value="1"/>
</dbReference>
<evidence type="ECO:0000313" key="14">
    <source>
        <dbReference type="RefSeq" id="XP_015589368.1"/>
    </source>
</evidence>
<feature type="chain" id="PRO_5042312862" description="Alpha-mannosidase" evidence="11">
    <location>
        <begin position="25"/>
        <end position="1003"/>
    </location>
</feature>
<comment type="similarity">
    <text evidence="2 11">Belongs to the glycosyl hydrolase 38 family.</text>
</comment>
<keyword evidence="9" id="KW-0325">Glycoprotein</keyword>
<keyword evidence="7 11" id="KW-0862">Zinc</keyword>
<dbReference type="FunFam" id="2.70.98.30:FF:000003">
    <property type="entry name" value="Alpha-mannosidase"/>
    <property type="match status" value="1"/>
</dbReference>
<keyword evidence="5 11" id="KW-0732">Signal</keyword>
<dbReference type="Pfam" id="PF17677">
    <property type="entry name" value="Glyco_hydro38C2"/>
    <property type="match status" value="1"/>
</dbReference>
<keyword evidence="10 11" id="KW-0326">Glycosidase</keyword>
<evidence type="ECO:0000256" key="5">
    <source>
        <dbReference type="ARBA" id="ARBA00022729"/>
    </source>
</evidence>
<dbReference type="SUPFAM" id="SSF88713">
    <property type="entry name" value="Glycoside hydrolase/deacetylase"/>
    <property type="match status" value="1"/>
</dbReference>
<dbReference type="GO" id="GO:0006013">
    <property type="term" value="P:mannose metabolic process"/>
    <property type="evidence" value="ECO:0007669"/>
    <property type="project" value="InterPro"/>
</dbReference>
<keyword evidence="13" id="KW-1185">Reference proteome</keyword>
<dbReference type="Gene3D" id="2.60.40.1180">
    <property type="entry name" value="Golgi alpha-mannosidase II"/>
    <property type="match status" value="1"/>
</dbReference>
<organism evidence="13 14">
    <name type="scientific">Cephus cinctus</name>
    <name type="common">Wheat stem sawfly</name>
    <dbReference type="NCBI Taxonomy" id="211228"/>
    <lineage>
        <taxon>Eukaryota</taxon>
        <taxon>Metazoa</taxon>
        <taxon>Ecdysozoa</taxon>
        <taxon>Arthropoda</taxon>
        <taxon>Hexapoda</taxon>
        <taxon>Insecta</taxon>
        <taxon>Pterygota</taxon>
        <taxon>Neoptera</taxon>
        <taxon>Endopterygota</taxon>
        <taxon>Hymenoptera</taxon>
        <taxon>Cephoidea</taxon>
        <taxon>Cephidae</taxon>
        <taxon>Cephus</taxon>
    </lineage>
</organism>
<dbReference type="Gene3D" id="1.20.1270.50">
    <property type="entry name" value="Glycoside hydrolase family 38, central domain"/>
    <property type="match status" value="2"/>
</dbReference>
<dbReference type="InterPro" id="IPR041147">
    <property type="entry name" value="GH38_C"/>
</dbReference>